<keyword evidence="12" id="KW-1185">Reference proteome</keyword>
<dbReference type="GeneID" id="19882344"/>
<keyword evidence="4 9" id="KW-0812">Transmembrane</keyword>
<dbReference type="Gene3D" id="1.20.1080.10">
    <property type="entry name" value="Glycerol uptake facilitator protein"/>
    <property type="match status" value="1"/>
</dbReference>
<dbReference type="Pfam" id="PF00230">
    <property type="entry name" value="MIP"/>
    <property type="match status" value="1"/>
</dbReference>
<evidence type="ECO:0000256" key="6">
    <source>
        <dbReference type="ARBA" id="ARBA00022989"/>
    </source>
</evidence>
<dbReference type="Proteomes" id="UP000011082">
    <property type="component" value="Unassembled WGS sequence"/>
</dbReference>
<reference evidence="12" key="1">
    <citation type="submission" date="2011-05" db="EMBL/GenBank/DDBJ databases">
        <title>The genome sequence of Vittaforma corneae strain ATCC 50505.</title>
        <authorList>
            <consortium name="The Broad Institute Genome Sequencing Platform"/>
            <person name="Cuomo C."/>
            <person name="Didier E."/>
            <person name="Bowers L."/>
            <person name="Young S.K."/>
            <person name="Zeng Q."/>
            <person name="Gargeya S."/>
            <person name="Fitzgerald M."/>
            <person name="Haas B."/>
            <person name="Abouelleil A."/>
            <person name="Alvarado L."/>
            <person name="Arachchi H.M."/>
            <person name="Berlin A."/>
            <person name="Chapman S.B."/>
            <person name="Gearin G."/>
            <person name="Goldberg J."/>
            <person name="Griggs A."/>
            <person name="Gujja S."/>
            <person name="Hansen M."/>
            <person name="Heiman D."/>
            <person name="Howarth C."/>
            <person name="Larimer J."/>
            <person name="Lui A."/>
            <person name="MacDonald P.J.P."/>
            <person name="McCowen C."/>
            <person name="Montmayeur A."/>
            <person name="Murphy C."/>
            <person name="Neiman D."/>
            <person name="Pearson M."/>
            <person name="Priest M."/>
            <person name="Roberts A."/>
            <person name="Saif S."/>
            <person name="Shea T."/>
            <person name="Sisk P."/>
            <person name="Stolte C."/>
            <person name="Sykes S."/>
            <person name="Wortman J."/>
            <person name="Nusbaum C."/>
            <person name="Birren B."/>
        </authorList>
    </citation>
    <scope>NUCLEOTIDE SEQUENCE [LARGE SCALE GENOMIC DNA]</scope>
    <source>
        <strain evidence="12">ATCC 50505</strain>
    </source>
</reference>
<keyword evidence="7 10" id="KW-0472">Membrane</keyword>
<dbReference type="GO" id="GO:0016020">
    <property type="term" value="C:membrane"/>
    <property type="evidence" value="ECO:0007669"/>
    <property type="project" value="InterPro"/>
</dbReference>
<evidence type="ECO:0000256" key="9">
    <source>
        <dbReference type="RuleBase" id="RU000477"/>
    </source>
</evidence>
<dbReference type="GO" id="GO:0012505">
    <property type="term" value="C:endomembrane system"/>
    <property type="evidence" value="ECO:0007669"/>
    <property type="project" value="UniProtKB-SubCell"/>
</dbReference>
<evidence type="ECO:0000313" key="11">
    <source>
        <dbReference type="EMBL" id="ELA41393.1"/>
    </source>
</evidence>
<dbReference type="EMBL" id="JH370145">
    <property type="protein sequence ID" value="ELA41393.1"/>
    <property type="molecule type" value="Genomic_DNA"/>
</dbReference>
<keyword evidence="3 9" id="KW-0813">Transport</keyword>
<dbReference type="InParanoid" id="L2GKI2"/>
<dbReference type="InterPro" id="IPR034294">
    <property type="entry name" value="Aquaporin_transptr"/>
</dbReference>
<dbReference type="GO" id="GO:0019755">
    <property type="term" value="P:one-carbon compound transport"/>
    <property type="evidence" value="ECO:0007669"/>
    <property type="project" value="UniProtKB-ARBA"/>
</dbReference>
<feature type="transmembrane region" description="Helical" evidence="10">
    <location>
        <begin position="42"/>
        <end position="60"/>
    </location>
</feature>
<dbReference type="PANTHER" id="PTHR45665">
    <property type="entry name" value="AQUAPORIN-8"/>
    <property type="match status" value="1"/>
</dbReference>
<dbReference type="PANTHER" id="PTHR45665:SF9">
    <property type="entry name" value="AQUAPORIN-8"/>
    <property type="match status" value="1"/>
</dbReference>
<comment type="function">
    <text evidence="8">Water channel required to facilitate the transport of water across membranes. Involved in osmotolerance.</text>
</comment>
<keyword evidence="5" id="KW-0677">Repeat</keyword>
<comment type="similarity">
    <text evidence="9">Belongs to the MIP/aquaporin (TC 1.A.8) family.</text>
</comment>
<organism evidence="11 12">
    <name type="scientific">Vittaforma corneae (strain ATCC 50505)</name>
    <name type="common">Microsporidian parasite</name>
    <name type="synonym">Nosema corneum</name>
    <dbReference type="NCBI Taxonomy" id="993615"/>
    <lineage>
        <taxon>Eukaryota</taxon>
        <taxon>Fungi</taxon>
        <taxon>Fungi incertae sedis</taxon>
        <taxon>Microsporidia</taxon>
        <taxon>Nosematidae</taxon>
        <taxon>Vittaforma</taxon>
    </lineage>
</organism>
<dbReference type="STRING" id="993615.L2GKI2"/>
<dbReference type="OMA" id="RAFLYWI"/>
<dbReference type="OrthoDB" id="3222at2759"/>
<dbReference type="PRINTS" id="PR00783">
    <property type="entry name" value="MINTRINSICP"/>
</dbReference>
<sequence length="242" mass="26274">MRINKAFLQSLLAECVCTFIFGYAIYSTSLNVKGPEVTSSDVFVPLAVGFSGIVVIYTFLDHTICHFNPAITLSAILTFKLPIIAGLCYIIAQEIGFILAACVAKVNFSLGWKETMDLISPGRVNPDVSNTSLFFTEFTLTAILVFVAFENGINSRRNPEVSLYGDKPQVDRSIVVPLTIGLTLGFLAFLAGTTSGGAFNPGLIFAPNLLGNTWNSDAWEYYVGEFTGGLLGALIQVWLLFK</sequence>
<dbReference type="InterPro" id="IPR023271">
    <property type="entry name" value="Aquaporin-like"/>
</dbReference>
<feature type="transmembrane region" description="Helical" evidence="10">
    <location>
        <begin position="7"/>
        <end position="26"/>
    </location>
</feature>
<dbReference type="GO" id="GO:0015250">
    <property type="term" value="F:water channel activity"/>
    <property type="evidence" value="ECO:0007669"/>
    <property type="project" value="UniProtKB-ARBA"/>
</dbReference>
<feature type="transmembrane region" description="Helical" evidence="10">
    <location>
        <begin position="174"/>
        <end position="199"/>
    </location>
</feature>
<evidence type="ECO:0000256" key="8">
    <source>
        <dbReference type="ARBA" id="ARBA00024994"/>
    </source>
</evidence>
<dbReference type="InterPro" id="IPR022357">
    <property type="entry name" value="MIP_CS"/>
</dbReference>
<dbReference type="RefSeq" id="XP_007605079.1">
    <property type="nucleotide sequence ID" value="XM_007605017.1"/>
</dbReference>
<keyword evidence="6 10" id="KW-1133">Transmembrane helix</keyword>
<feature type="transmembrane region" description="Helical" evidence="10">
    <location>
        <begin position="133"/>
        <end position="153"/>
    </location>
</feature>
<accession>L2GKI2</accession>
<feature type="transmembrane region" description="Helical" evidence="10">
    <location>
        <begin position="219"/>
        <end position="241"/>
    </location>
</feature>
<dbReference type="SUPFAM" id="SSF81338">
    <property type="entry name" value="Aquaporin-like"/>
    <property type="match status" value="1"/>
</dbReference>
<evidence type="ECO:0000256" key="5">
    <source>
        <dbReference type="ARBA" id="ARBA00022737"/>
    </source>
</evidence>
<evidence type="ECO:0000256" key="3">
    <source>
        <dbReference type="ARBA" id="ARBA00022448"/>
    </source>
</evidence>
<evidence type="ECO:0000256" key="1">
    <source>
        <dbReference type="ARBA" id="ARBA00004127"/>
    </source>
</evidence>
<dbReference type="PROSITE" id="PS00221">
    <property type="entry name" value="MIP"/>
    <property type="match status" value="1"/>
</dbReference>
<dbReference type="AlphaFoldDB" id="L2GKI2"/>
<name>L2GKI2_VITCO</name>
<gene>
    <name evidence="11" type="ORF">VICG_01634</name>
</gene>
<protein>
    <recommendedName>
        <fullName evidence="2">Aquaporin</fullName>
    </recommendedName>
</protein>
<evidence type="ECO:0000256" key="7">
    <source>
        <dbReference type="ARBA" id="ARBA00023136"/>
    </source>
</evidence>
<comment type="subcellular location">
    <subcellularLocation>
        <location evidence="1">Endomembrane system</location>
        <topology evidence="1">Multi-pass membrane protein</topology>
    </subcellularLocation>
</comment>
<dbReference type="GO" id="GO:0005737">
    <property type="term" value="C:cytoplasm"/>
    <property type="evidence" value="ECO:0007669"/>
    <property type="project" value="UniProtKB-ARBA"/>
</dbReference>
<evidence type="ECO:0000256" key="2">
    <source>
        <dbReference type="ARBA" id="ARBA00021615"/>
    </source>
</evidence>
<evidence type="ECO:0000256" key="10">
    <source>
        <dbReference type="SAM" id="Phobius"/>
    </source>
</evidence>
<feature type="transmembrane region" description="Helical" evidence="10">
    <location>
        <begin position="81"/>
        <end position="106"/>
    </location>
</feature>
<evidence type="ECO:0000256" key="4">
    <source>
        <dbReference type="ARBA" id="ARBA00022692"/>
    </source>
</evidence>
<evidence type="ECO:0000313" key="12">
    <source>
        <dbReference type="Proteomes" id="UP000011082"/>
    </source>
</evidence>
<dbReference type="InterPro" id="IPR000425">
    <property type="entry name" value="MIP"/>
</dbReference>
<proteinExistence type="inferred from homology"/>
<dbReference type="VEuPathDB" id="MicrosporidiaDB:VICG_01634"/>
<dbReference type="HOGENOM" id="CLU_020019_3_4_1"/>